<feature type="transmembrane region" description="Helical" evidence="3">
    <location>
        <begin position="124"/>
        <end position="145"/>
    </location>
</feature>
<name>A0ABS8DH38_9FIRM</name>
<gene>
    <name evidence="5" type="ORF">LIZ65_10590</name>
</gene>
<keyword evidence="3" id="KW-0812">Transmembrane</keyword>
<feature type="region of interest" description="Disordered" evidence="2">
    <location>
        <begin position="82"/>
        <end position="108"/>
    </location>
</feature>
<dbReference type="RefSeq" id="WP_082891663.1">
    <property type="nucleotide sequence ID" value="NZ_JAJCIQ010000007.1"/>
</dbReference>
<sequence length="317" mass="36666">MMKSEQERMQKLLKNELTEEADKIIKEVEADESLKDIALPEELDAGLKAKIEQYEAEKAAYEMLSDEDKEAIRIGREFQIKRANDGNGDDDNGNGGDKGADGGSTDEENYNERRVVRFRKRRRMAFVLVAIVAVMVMGFGMTSFGDVPFFTDIKNQIIGDRQMVQIDSNKENNKENVNVNSGIDNEEQAYQEIKDKFGFDAVQLWYLPEGTQFVESIIDPELQEAYLLFDYNGSVLEYRILVNYTNKSFGYDMEDELIEEQSQIVSEVPITIKRYKVKDNNTEQYMIQYEYKNVFYIITTTVNASEMYKIINNLNFL</sequence>
<dbReference type="Pfam" id="PF14285">
    <property type="entry name" value="DUF4367"/>
    <property type="match status" value="1"/>
</dbReference>
<feature type="domain" description="DUF4367" evidence="4">
    <location>
        <begin position="203"/>
        <end position="314"/>
    </location>
</feature>
<evidence type="ECO:0000256" key="1">
    <source>
        <dbReference type="SAM" id="Coils"/>
    </source>
</evidence>
<accession>A0ABS8DH38</accession>
<evidence type="ECO:0000256" key="3">
    <source>
        <dbReference type="SAM" id="Phobius"/>
    </source>
</evidence>
<dbReference type="InterPro" id="IPR025377">
    <property type="entry name" value="DUF4367"/>
</dbReference>
<evidence type="ECO:0000256" key="2">
    <source>
        <dbReference type="SAM" id="MobiDB-lite"/>
    </source>
</evidence>
<dbReference type="Proteomes" id="UP001299546">
    <property type="component" value="Unassembled WGS sequence"/>
</dbReference>
<keyword evidence="1" id="KW-0175">Coiled coil</keyword>
<comment type="caution">
    <text evidence="5">The sequence shown here is derived from an EMBL/GenBank/DDBJ whole genome shotgun (WGS) entry which is preliminary data.</text>
</comment>
<evidence type="ECO:0000313" key="6">
    <source>
        <dbReference type="Proteomes" id="UP001299546"/>
    </source>
</evidence>
<keyword evidence="3" id="KW-0472">Membrane</keyword>
<evidence type="ECO:0000313" key="5">
    <source>
        <dbReference type="EMBL" id="MCB7387734.1"/>
    </source>
</evidence>
<dbReference type="EMBL" id="JAJCIS010000006">
    <property type="protein sequence ID" value="MCB7387734.1"/>
    <property type="molecule type" value="Genomic_DNA"/>
</dbReference>
<evidence type="ECO:0000259" key="4">
    <source>
        <dbReference type="Pfam" id="PF14285"/>
    </source>
</evidence>
<proteinExistence type="predicted"/>
<organism evidence="5 6">
    <name type="scientific">Bariatricus massiliensis</name>
    <dbReference type="NCBI Taxonomy" id="1745713"/>
    <lineage>
        <taxon>Bacteria</taxon>
        <taxon>Bacillati</taxon>
        <taxon>Bacillota</taxon>
        <taxon>Clostridia</taxon>
        <taxon>Lachnospirales</taxon>
        <taxon>Lachnospiraceae</taxon>
        <taxon>Bariatricus</taxon>
    </lineage>
</organism>
<keyword evidence="3" id="KW-1133">Transmembrane helix</keyword>
<reference evidence="5 6" key="1">
    <citation type="submission" date="2021-10" db="EMBL/GenBank/DDBJ databases">
        <title>Collection of gut derived symbiotic bacterial strains cultured from healthy donors.</title>
        <authorList>
            <person name="Lin H."/>
            <person name="Littmann E."/>
            <person name="Kohout C."/>
            <person name="Pamer E.G."/>
        </authorList>
    </citation>
    <scope>NUCLEOTIDE SEQUENCE [LARGE SCALE GENOMIC DNA]</scope>
    <source>
        <strain evidence="5 6">DFI.1.165</strain>
    </source>
</reference>
<feature type="coiled-coil region" evidence="1">
    <location>
        <begin position="14"/>
        <end position="71"/>
    </location>
</feature>
<protein>
    <submittedName>
        <fullName evidence="5">DUF4367 domain-containing protein</fullName>
    </submittedName>
</protein>
<keyword evidence="6" id="KW-1185">Reference proteome</keyword>